<evidence type="ECO:0000259" key="11">
    <source>
        <dbReference type="PROSITE" id="PS51296"/>
    </source>
</evidence>
<comment type="function">
    <text evidence="1">Iron-sulfur subunit of the cytochrome bc1 complex, an essential component of the respiratory electron transport chain required for ATP synthesis. The bc1 complex catalyzes the oxidation of menaquinol and the reduction of cytochrome c in the respiratory chain. The bc1 complex operates through a Q-cycle mechanism that couples electron transfer to generation of the proton gradient that drives ATP synthesis.</text>
</comment>
<evidence type="ECO:0000256" key="9">
    <source>
        <dbReference type="ARBA" id="ARBA00034078"/>
    </source>
</evidence>
<evidence type="ECO:0000256" key="1">
    <source>
        <dbReference type="ARBA" id="ARBA00002494"/>
    </source>
</evidence>
<dbReference type="GO" id="GO:0046872">
    <property type="term" value="F:metal ion binding"/>
    <property type="evidence" value="ECO:0007669"/>
    <property type="project" value="UniProtKB-KW"/>
</dbReference>
<dbReference type="InterPro" id="IPR017941">
    <property type="entry name" value="Rieske_2Fe-2S"/>
</dbReference>
<dbReference type="Gene3D" id="2.102.10.10">
    <property type="entry name" value="Rieske [2Fe-2S] iron-sulphur domain"/>
    <property type="match status" value="1"/>
</dbReference>
<dbReference type="GO" id="GO:0016705">
    <property type="term" value="F:oxidoreductase activity, acting on paired donors, with incorporation or reduction of molecular oxygen"/>
    <property type="evidence" value="ECO:0007669"/>
    <property type="project" value="UniProtKB-ARBA"/>
</dbReference>
<evidence type="ECO:0000256" key="10">
    <source>
        <dbReference type="SAM" id="MobiDB-lite"/>
    </source>
</evidence>
<dbReference type="InterPro" id="IPR014349">
    <property type="entry name" value="Rieske_Fe-S_prot"/>
</dbReference>
<evidence type="ECO:0000256" key="4">
    <source>
        <dbReference type="ARBA" id="ARBA00022723"/>
    </source>
</evidence>
<sequence length="162" mass="15729">MTQEPQTDSLATRRGVLAGVGLVGLAGAITACGGGSSSSQAGGAGTTQAASASTPAAGSSVSEGGGAADALTTTSDIPVGSGKIFTSQQVVVTQPVSGEFKAFSAVCTHMGCIVNQVSDGTIDCPCHGSQYSIKTGDVVGGPAPKPLPAKQIKVTGDSIFLE</sequence>
<dbReference type="Pfam" id="PF00355">
    <property type="entry name" value="Rieske"/>
    <property type="match status" value="1"/>
</dbReference>
<dbReference type="InterPro" id="IPR005805">
    <property type="entry name" value="Rieske_Fe-S_prot_C"/>
</dbReference>
<dbReference type="OrthoDB" id="25106at2"/>
<keyword evidence="7" id="KW-1015">Disulfide bond</keyword>
<dbReference type="AlphaFoldDB" id="A0A6P2BQB2"/>
<dbReference type="InterPro" id="IPR006311">
    <property type="entry name" value="TAT_signal"/>
</dbReference>
<accession>A0A6P2BQB2</accession>
<evidence type="ECO:0000256" key="5">
    <source>
        <dbReference type="ARBA" id="ARBA00023004"/>
    </source>
</evidence>
<dbReference type="EMBL" id="RPFW01000009">
    <property type="protein sequence ID" value="TVZ00355.1"/>
    <property type="molecule type" value="Genomic_DNA"/>
</dbReference>
<dbReference type="GO" id="GO:0004497">
    <property type="term" value="F:monooxygenase activity"/>
    <property type="evidence" value="ECO:0007669"/>
    <property type="project" value="UniProtKB-ARBA"/>
</dbReference>
<keyword evidence="3" id="KW-0001">2Fe-2S</keyword>
<feature type="region of interest" description="Disordered" evidence="10">
    <location>
        <begin position="40"/>
        <end position="79"/>
    </location>
</feature>
<evidence type="ECO:0000256" key="6">
    <source>
        <dbReference type="ARBA" id="ARBA00023014"/>
    </source>
</evidence>
<protein>
    <recommendedName>
        <fullName evidence="2">Cytochrome bc1 complex Rieske iron-sulfur subunit</fullName>
    </recommendedName>
    <alternativeName>
        <fullName evidence="8">Cytochrome bc1 reductase complex subunit QcrA</fullName>
    </alternativeName>
</protein>
<evidence type="ECO:0000256" key="7">
    <source>
        <dbReference type="ARBA" id="ARBA00023157"/>
    </source>
</evidence>
<comment type="cofactor">
    <cofactor evidence="9">
        <name>[2Fe-2S] cluster</name>
        <dbReference type="ChEBI" id="CHEBI:190135"/>
    </cofactor>
</comment>
<dbReference type="PROSITE" id="PS51318">
    <property type="entry name" value="TAT"/>
    <property type="match status" value="1"/>
</dbReference>
<evidence type="ECO:0000256" key="8">
    <source>
        <dbReference type="ARBA" id="ARBA00029586"/>
    </source>
</evidence>
<feature type="compositionally biased region" description="Low complexity" evidence="10">
    <location>
        <begin position="40"/>
        <end position="62"/>
    </location>
</feature>
<gene>
    <name evidence="12" type="ORF">EAS64_37595</name>
</gene>
<dbReference type="RefSeq" id="WP_145861099.1">
    <property type="nucleotide sequence ID" value="NZ_RPFW01000009.1"/>
</dbReference>
<reference evidence="12 13" key="1">
    <citation type="submission" date="2018-11" db="EMBL/GenBank/DDBJ databases">
        <title>Trebonia kvetii gen.nov., sp.nov., a novel acidophilic actinobacterium, and proposal of the new actinobacterial family Treboniaceae fam. nov.</title>
        <authorList>
            <person name="Rapoport D."/>
            <person name="Sagova-Mareckova M."/>
            <person name="Sedlacek I."/>
            <person name="Provaznik J."/>
            <person name="Kralova S."/>
            <person name="Pavlinic D."/>
            <person name="Benes V."/>
            <person name="Kopecky J."/>
        </authorList>
    </citation>
    <scope>NUCLEOTIDE SEQUENCE [LARGE SCALE GENOMIC DNA]</scope>
    <source>
        <strain evidence="12 13">15Tr583</strain>
    </source>
</reference>
<comment type="caution">
    <text evidence="12">The sequence shown here is derived from an EMBL/GenBank/DDBJ whole genome shotgun (WGS) entry which is preliminary data.</text>
</comment>
<dbReference type="PROSITE" id="PS51296">
    <property type="entry name" value="RIESKE"/>
    <property type="match status" value="1"/>
</dbReference>
<keyword evidence="5" id="KW-0408">Iron</keyword>
<dbReference type="Proteomes" id="UP000460272">
    <property type="component" value="Unassembled WGS sequence"/>
</dbReference>
<dbReference type="GO" id="GO:0016020">
    <property type="term" value="C:membrane"/>
    <property type="evidence" value="ECO:0007669"/>
    <property type="project" value="InterPro"/>
</dbReference>
<dbReference type="PANTHER" id="PTHR10134">
    <property type="entry name" value="CYTOCHROME B-C1 COMPLEX SUBUNIT RIESKE, MITOCHONDRIAL"/>
    <property type="match status" value="1"/>
</dbReference>
<evidence type="ECO:0000313" key="13">
    <source>
        <dbReference type="Proteomes" id="UP000460272"/>
    </source>
</evidence>
<evidence type="ECO:0000256" key="2">
    <source>
        <dbReference type="ARBA" id="ARBA00015816"/>
    </source>
</evidence>
<evidence type="ECO:0000313" key="12">
    <source>
        <dbReference type="EMBL" id="TVZ00355.1"/>
    </source>
</evidence>
<dbReference type="PRINTS" id="PR00162">
    <property type="entry name" value="RIESKE"/>
</dbReference>
<dbReference type="CDD" id="cd03467">
    <property type="entry name" value="Rieske"/>
    <property type="match status" value="1"/>
</dbReference>
<feature type="domain" description="Rieske" evidence="11">
    <location>
        <begin position="69"/>
        <end position="161"/>
    </location>
</feature>
<evidence type="ECO:0000256" key="3">
    <source>
        <dbReference type="ARBA" id="ARBA00022714"/>
    </source>
</evidence>
<name>A0A6P2BQB2_9ACTN</name>
<dbReference type="GO" id="GO:0051537">
    <property type="term" value="F:2 iron, 2 sulfur cluster binding"/>
    <property type="evidence" value="ECO:0007669"/>
    <property type="project" value="UniProtKB-KW"/>
</dbReference>
<keyword evidence="6" id="KW-0411">Iron-sulfur</keyword>
<dbReference type="FunFam" id="2.102.10.10:FF:000016">
    <property type="entry name" value="Nitrite reductase/ring-hydroxylating ferredoxin subunit"/>
    <property type="match status" value="1"/>
</dbReference>
<keyword evidence="4" id="KW-0479">Metal-binding</keyword>
<dbReference type="InterPro" id="IPR036922">
    <property type="entry name" value="Rieske_2Fe-2S_sf"/>
</dbReference>
<proteinExistence type="predicted"/>
<dbReference type="SUPFAM" id="SSF50022">
    <property type="entry name" value="ISP domain"/>
    <property type="match status" value="1"/>
</dbReference>
<keyword evidence="13" id="KW-1185">Reference proteome</keyword>
<organism evidence="12 13">
    <name type="scientific">Trebonia kvetii</name>
    <dbReference type="NCBI Taxonomy" id="2480626"/>
    <lineage>
        <taxon>Bacteria</taxon>
        <taxon>Bacillati</taxon>
        <taxon>Actinomycetota</taxon>
        <taxon>Actinomycetes</taxon>
        <taxon>Streptosporangiales</taxon>
        <taxon>Treboniaceae</taxon>
        <taxon>Trebonia</taxon>
    </lineage>
</organism>